<gene>
    <name evidence="3" type="ordered locus">AS9A_1799</name>
</gene>
<keyword evidence="2" id="KW-0812">Transmembrane</keyword>
<evidence type="ECO:0000313" key="4">
    <source>
        <dbReference type="Proteomes" id="UP000009235"/>
    </source>
</evidence>
<feature type="region of interest" description="Disordered" evidence="1">
    <location>
        <begin position="1"/>
        <end position="20"/>
    </location>
</feature>
<feature type="transmembrane region" description="Helical" evidence="2">
    <location>
        <begin position="230"/>
        <end position="249"/>
    </location>
</feature>
<dbReference type="KEGG" id="asd:AS9A_1799"/>
<name>F6ELJ8_HOYSD</name>
<dbReference type="eggNOG" id="ENOG5031W5X">
    <property type="taxonomic scope" value="Bacteria"/>
</dbReference>
<evidence type="ECO:0000256" key="1">
    <source>
        <dbReference type="SAM" id="MobiDB-lite"/>
    </source>
</evidence>
<proteinExistence type="predicted"/>
<evidence type="ECO:0000313" key="3">
    <source>
        <dbReference type="EMBL" id="AEF40248.1"/>
    </source>
</evidence>
<protein>
    <submittedName>
        <fullName evidence="3">Hypothetical membrane protein</fullName>
    </submittedName>
</protein>
<dbReference type="RefSeq" id="WP_013806597.1">
    <property type="nucleotide sequence ID" value="NC_015564.1"/>
</dbReference>
<keyword evidence="2" id="KW-1133">Transmembrane helix</keyword>
<dbReference type="HOGENOM" id="CLU_755747_0_0_11"/>
<dbReference type="AlphaFoldDB" id="F6ELJ8"/>
<keyword evidence="2" id="KW-0472">Membrane</keyword>
<accession>F6ELJ8</accession>
<feature type="transmembrane region" description="Helical" evidence="2">
    <location>
        <begin position="264"/>
        <end position="282"/>
    </location>
</feature>
<dbReference type="STRING" id="443218.AS9A_1799"/>
<keyword evidence="4" id="KW-1185">Reference proteome</keyword>
<reference evidence="3 4" key="1">
    <citation type="journal article" date="2011" name="J. Bacteriol.">
        <title>Complete genome sequence of Amycolicicoccus subflavus DQS3-9A1T, an actinomycete isolated from crude oil-polluted soil.</title>
        <authorList>
            <person name="Cai M."/>
            <person name="Chen W.M."/>
            <person name="Nie Y."/>
            <person name="Chi C.Q."/>
            <person name="Wang Y.N."/>
            <person name="Tang Y.Q."/>
            <person name="Li G.Y."/>
            <person name="Wu X.L."/>
        </authorList>
    </citation>
    <scope>NUCLEOTIDE SEQUENCE [LARGE SCALE GENOMIC DNA]</scope>
    <source>
        <strain evidence="4">DSM 45089 / DQS3-9A1</strain>
    </source>
</reference>
<dbReference type="Proteomes" id="UP000009235">
    <property type="component" value="Chromosome"/>
</dbReference>
<dbReference type="OrthoDB" id="5126529at2"/>
<organism evidence="3 4">
    <name type="scientific">Hoyosella subflava (strain DSM 45089 / JCM 17490 / NBRC 109087 / DQS3-9A1)</name>
    <name type="common">Amycolicicoccus subflavus</name>
    <dbReference type="NCBI Taxonomy" id="443218"/>
    <lineage>
        <taxon>Bacteria</taxon>
        <taxon>Bacillati</taxon>
        <taxon>Actinomycetota</taxon>
        <taxon>Actinomycetes</taxon>
        <taxon>Mycobacteriales</taxon>
        <taxon>Hoyosellaceae</taxon>
        <taxon>Hoyosella</taxon>
    </lineage>
</organism>
<dbReference type="EMBL" id="CP002786">
    <property type="protein sequence ID" value="AEF40248.1"/>
    <property type="molecule type" value="Genomic_DNA"/>
</dbReference>
<evidence type="ECO:0000256" key="2">
    <source>
        <dbReference type="SAM" id="Phobius"/>
    </source>
</evidence>
<sequence length="366" mass="40136">MTTDDSAIAPLAEKVEESPDDLSDIPSLYAIEQDPAAVRTALEEAAKLLKVGLAEPIFKPYADVLRDMFFTEYTVSAPDRDDLQPVRMVRLMERHELRDFVIYARSFGEPAKDADRMTQYLRNWTVETAVNATEILADQLAENANNSSIDGLATSGRTLLESFGDVAERAKQLTLIDGSDVLVHRAAHFVSEAQGAAKKAQDAAGMAGTASLGAYFADFATTERTSTTRWTITAAAALALLVVYSAALVNRHFTTDYEFTWQDAALHAWVAVPLLALAGYAARIASHHREARMWAQTVSEQLKTVGAYVEGLLDDESRSKVMLALADRVFATPDYGSGTRTDKVNVSADELVELVRKLLEATRRNQ</sequence>